<dbReference type="InterPro" id="IPR012337">
    <property type="entry name" value="RNaseH-like_sf"/>
</dbReference>
<proteinExistence type="inferred from homology"/>
<keyword evidence="8" id="KW-0255">Endonuclease</keyword>
<dbReference type="PANTHER" id="PTHR37984:SF5">
    <property type="entry name" value="PROTEIN NYNRIN-LIKE"/>
    <property type="match status" value="1"/>
</dbReference>
<dbReference type="Gene3D" id="3.10.100.10">
    <property type="entry name" value="Mannose-Binding Protein A, subunit A"/>
    <property type="match status" value="3"/>
</dbReference>
<dbReference type="InterPro" id="IPR048270">
    <property type="entry name" value="PNMA_C"/>
</dbReference>
<evidence type="ECO:0000256" key="6">
    <source>
        <dbReference type="ARBA" id="ARBA00022722"/>
    </source>
</evidence>
<dbReference type="Gene3D" id="3.30.70.270">
    <property type="match status" value="2"/>
</dbReference>
<keyword evidence="15" id="KW-1015">Disulfide bond</keyword>
<reference evidence="26 27" key="1">
    <citation type="submission" date="2018-03" db="EMBL/GenBank/DDBJ databases">
        <title>Draft genome sequence of Rohu Carp (Labeo rohita).</title>
        <authorList>
            <person name="Das P."/>
            <person name="Kushwaha B."/>
            <person name="Joshi C.G."/>
            <person name="Kumar D."/>
            <person name="Nagpure N.S."/>
            <person name="Sahoo L."/>
            <person name="Das S.P."/>
            <person name="Bit A."/>
            <person name="Patnaik S."/>
            <person name="Meher P.K."/>
            <person name="Jayasankar P."/>
            <person name="Koringa P.G."/>
            <person name="Patel N.V."/>
            <person name="Hinsu A.T."/>
            <person name="Kumar R."/>
            <person name="Pandey M."/>
            <person name="Agarwal S."/>
            <person name="Srivastava S."/>
            <person name="Singh M."/>
            <person name="Iquebal M.A."/>
            <person name="Jaiswal S."/>
            <person name="Angadi U.B."/>
            <person name="Kumar N."/>
            <person name="Raza M."/>
            <person name="Shah T.M."/>
            <person name="Rai A."/>
            <person name="Jena J.K."/>
        </authorList>
    </citation>
    <scope>NUCLEOTIDE SEQUENCE [LARGE SCALE GENOMIC DNA]</scope>
    <source>
        <strain evidence="26">DASCIFA01</strain>
        <tissue evidence="26">Testis</tissue>
    </source>
</reference>
<feature type="signal peptide" evidence="21">
    <location>
        <begin position="1"/>
        <end position="23"/>
    </location>
</feature>
<organism evidence="26 27">
    <name type="scientific">Labeo rohita</name>
    <name type="common">Indian major carp</name>
    <name type="synonym">Cyprinus rohita</name>
    <dbReference type="NCBI Taxonomy" id="84645"/>
    <lineage>
        <taxon>Eukaryota</taxon>
        <taxon>Metazoa</taxon>
        <taxon>Chordata</taxon>
        <taxon>Craniata</taxon>
        <taxon>Vertebrata</taxon>
        <taxon>Euteleostomi</taxon>
        <taxon>Actinopterygii</taxon>
        <taxon>Neopterygii</taxon>
        <taxon>Teleostei</taxon>
        <taxon>Ostariophysi</taxon>
        <taxon>Cypriniformes</taxon>
        <taxon>Cyprinidae</taxon>
        <taxon>Labeoninae</taxon>
        <taxon>Labeonini</taxon>
        <taxon>Labeo</taxon>
    </lineage>
</organism>
<evidence type="ECO:0000256" key="5">
    <source>
        <dbReference type="ARBA" id="ARBA00022695"/>
    </source>
</evidence>
<keyword evidence="7" id="KW-0064">Aspartyl protease</keyword>
<dbReference type="Pfam" id="PF00098">
    <property type="entry name" value="zf-CCHC"/>
    <property type="match status" value="1"/>
</dbReference>
<dbReference type="FunFam" id="3.10.10.10:FF:000007">
    <property type="entry name" value="Retrovirus-related Pol polyprotein from transposon 17.6-like Protein"/>
    <property type="match status" value="1"/>
</dbReference>
<dbReference type="PROSITE" id="PS50878">
    <property type="entry name" value="RT_POL"/>
    <property type="match status" value="1"/>
</dbReference>
<dbReference type="PROSITE" id="PS50994">
    <property type="entry name" value="INTEGRASE"/>
    <property type="match status" value="1"/>
</dbReference>
<dbReference type="STRING" id="84645.A0A498L9Q5"/>
<keyword evidence="16" id="KW-0511">Multifunctional enzyme</keyword>
<evidence type="ECO:0000256" key="10">
    <source>
        <dbReference type="ARBA" id="ARBA00022842"/>
    </source>
</evidence>
<dbReference type="GO" id="GO:0003677">
    <property type="term" value="F:DNA binding"/>
    <property type="evidence" value="ECO:0007669"/>
    <property type="project" value="UniProtKB-KW"/>
</dbReference>
<dbReference type="SUPFAM" id="SSF50630">
    <property type="entry name" value="Acid proteases"/>
    <property type="match status" value="1"/>
</dbReference>
<dbReference type="InterPro" id="IPR050951">
    <property type="entry name" value="Retrovirus_Pol_polyprotein"/>
</dbReference>
<gene>
    <name evidence="26" type="ORF">ROHU_035742</name>
</gene>
<keyword evidence="10" id="KW-0460">Magnesium</keyword>
<dbReference type="GO" id="GO:0003964">
    <property type="term" value="F:RNA-directed DNA polymerase activity"/>
    <property type="evidence" value="ECO:0007669"/>
    <property type="project" value="UniProtKB-KW"/>
</dbReference>
<dbReference type="Pfam" id="PF00078">
    <property type="entry name" value="RVT_1"/>
    <property type="match status" value="1"/>
</dbReference>
<keyword evidence="4" id="KW-0808">Transferase</keyword>
<dbReference type="Pfam" id="PF17921">
    <property type="entry name" value="Integrase_H2C2"/>
    <property type="match status" value="1"/>
</dbReference>
<evidence type="ECO:0000259" key="24">
    <source>
        <dbReference type="PROSITE" id="PS50878"/>
    </source>
</evidence>
<feature type="region of interest" description="Disordered" evidence="20">
    <location>
        <begin position="457"/>
        <end position="505"/>
    </location>
</feature>
<evidence type="ECO:0000256" key="7">
    <source>
        <dbReference type="ARBA" id="ARBA00022750"/>
    </source>
</evidence>
<evidence type="ECO:0000256" key="1">
    <source>
        <dbReference type="ARBA" id="ARBA00010879"/>
    </source>
</evidence>
<evidence type="ECO:0000256" key="2">
    <source>
        <dbReference type="ARBA" id="ARBA00012180"/>
    </source>
</evidence>
<comment type="similarity">
    <text evidence="1">Belongs to the beta type-B retroviral polymerase family. HERV class-II K(HML-2) pol subfamily.</text>
</comment>
<dbReference type="SUPFAM" id="SSF56436">
    <property type="entry name" value="C-type lectin-like"/>
    <property type="match status" value="3"/>
</dbReference>
<dbReference type="Gene3D" id="1.10.340.70">
    <property type="match status" value="1"/>
</dbReference>
<protein>
    <recommendedName>
        <fullName evidence="17">Gypsy retrotransposon integrase-like protein 1</fullName>
        <ecNumber evidence="2">3.1.26.4</ecNumber>
    </recommendedName>
</protein>
<dbReference type="InterPro" id="IPR036875">
    <property type="entry name" value="Znf_CCHC_sf"/>
</dbReference>
<dbReference type="InterPro" id="IPR000477">
    <property type="entry name" value="RT_dom"/>
</dbReference>
<evidence type="ECO:0000256" key="14">
    <source>
        <dbReference type="ARBA" id="ARBA00023125"/>
    </source>
</evidence>
<dbReference type="InterPro" id="IPR001304">
    <property type="entry name" value="C-type_lectin-like"/>
</dbReference>
<keyword evidence="5" id="KW-0548">Nucleotidyltransferase</keyword>
<evidence type="ECO:0000256" key="4">
    <source>
        <dbReference type="ARBA" id="ARBA00022679"/>
    </source>
</evidence>
<dbReference type="GO" id="GO:0004190">
    <property type="term" value="F:aspartic-type endopeptidase activity"/>
    <property type="evidence" value="ECO:0007669"/>
    <property type="project" value="UniProtKB-KW"/>
</dbReference>
<dbReference type="InterPro" id="IPR001878">
    <property type="entry name" value="Znf_CCHC"/>
</dbReference>
<dbReference type="Pfam" id="PF00059">
    <property type="entry name" value="Lectin_C"/>
    <property type="match status" value="3"/>
</dbReference>
<dbReference type="FunFam" id="1.10.340.70:FF:000001">
    <property type="entry name" value="Retrovirus-related Pol polyprotein from transposon gypsy-like Protein"/>
    <property type="match status" value="1"/>
</dbReference>
<dbReference type="FunFam" id="3.30.420.10:FF:000032">
    <property type="entry name" value="Retrovirus-related Pol polyprotein from transposon 297-like Protein"/>
    <property type="match status" value="1"/>
</dbReference>
<dbReference type="CDD" id="cd00037">
    <property type="entry name" value="CLECT"/>
    <property type="match status" value="1"/>
</dbReference>
<evidence type="ECO:0000256" key="8">
    <source>
        <dbReference type="ARBA" id="ARBA00022759"/>
    </source>
</evidence>
<dbReference type="PROSITE" id="PS00615">
    <property type="entry name" value="C_TYPE_LECTIN_1"/>
    <property type="match status" value="1"/>
</dbReference>
<keyword evidence="18" id="KW-0863">Zinc-finger</keyword>
<dbReference type="InterPro" id="IPR041588">
    <property type="entry name" value="Integrase_H2C2"/>
</dbReference>
<dbReference type="EMBL" id="QBIY01013462">
    <property type="protein sequence ID" value="RXN04093.1"/>
    <property type="molecule type" value="Genomic_DNA"/>
</dbReference>
<dbReference type="InterPro" id="IPR021109">
    <property type="entry name" value="Peptidase_aspartic_dom_sf"/>
</dbReference>
<feature type="domain" description="Reverse transcriptase" evidence="24">
    <location>
        <begin position="883"/>
        <end position="1061"/>
    </location>
</feature>
<keyword evidence="6" id="KW-0540">Nuclease</keyword>
<evidence type="ECO:0000256" key="16">
    <source>
        <dbReference type="ARBA" id="ARBA00023268"/>
    </source>
</evidence>
<dbReference type="InterPro" id="IPR041577">
    <property type="entry name" value="RT_RNaseH_2"/>
</dbReference>
<keyword evidence="3" id="KW-0645">Protease</keyword>
<evidence type="ECO:0000256" key="17">
    <source>
        <dbReference type="ARBA" id="ARBA00039658"/>
    </source>
</evidence>
<comment type="caution">
    <text evidence="26">The sequence shown here is derived from an EMBL/GenBank/DDBJ whole genome shotgun (WGS) entry which is preliminary data.</text>
</comment>
<dbReference type="InterPro" id="IPR016186">
    <property type="entry name" value="C-type_lectin-like/link_sf"/>
</dbReference>
<evidence type="ECO:0000313" key="27">
    <source>
        <dbReference type="Proteomes" id="UP000290572"/>
    </source>
</evidence>
<dbReference type="Gene3D" id="2.40.70.10">
    <property type="entry name" value="Acid Proteases"/>
    <property type="match status" value="1"/>
</dbReference>
<dbReference type="FunFam" id="3.10.20.370:FF:000001">
    <property type="entry name" value="Retrovirus-related Pol polyprotein from transposon 17.6-like protein"/>
    <property type="match status" value="1"/>
</dbReference>
<dbReference type="InterPro" id="IPR001969">
    <property type="entry name" value="Aspartic_peptidase_AS"/>
</dbReference>
<dbReference type="SMART" id="SM00343">
    <property type="entry name" value="ZnF_C2HC"/>
    <property type="match status" value="1"/>
</dbReference>
<evidence type="ECO:0000256" key="15">
    <source>
        <dbReference type="ARBA" id="ARBA00023157"/>
    </source>
</evidence>
<dbReference type="InterPro" id="IPR016187">
    <property type="entry name" value="CTDL_fold"/>
</dbReference>
<dbReference type="InterPro" id="IPR018378">
    <property type="entry name" value="C-type_lectin_CS"/>
</dbReference>
<feature type="chain" id="PRO_5019748697" description="Gypsy retrotransposon integrase-like protein 1" evidence="21">
    <location>
        <begin position="24"/>
        <end position="1909"/>
    </location>
</feature>
<dbReference type="InterPro" id="IPR036397">
    <property type="entry name" value="RNaseH_sf"/>
</dbReference>
<evidence type="ECO:0000256" key="13">
    <source>
        <dbReference type="ARBA" id="ARBA00022918"/>
    </source>
</evidence>
<keyword evidence="12" id="KW-0229">DNA integration</keyword>
<dbReference type="InterPro" id="IPR001584">
    <property type="entry name" value="Integrase_cat-core"/>
</dbReference>
<keyword evidence="19" id="KW-0175">Coiled coil</keyword>
<feature type="domain" description="CCHC-type" evidence="23">
    <location>
        <begin position="450"/>
        <end position="463"/>
    </location>
</feature>
<evidence type="ECO:0000256" key="3">
    <source>
        <dbReference type="ARBA" id="ARBA00022670"/>
    </source>
</evidence>
<dbReference type="EC" id="3.1.26.4" evidence="2"/>
<evidence type="ECO:0000256" key="19">
    <source>
        <dbReference type="SAM" id="Coils"/>
    </source>
</evidence>
<dbReference type="Gene3D" id="3.10.10.10">
    <property type="entry name" value="HIV Type 1 Reverse Transcriptase, subunit A, domain 1"/>
    <property type="match status" value="1"/>
</dbReference>
<dbReference type="GO" id="GO:0015074">
    <property type="term" value="P:DNA integration"/>
    <property type="evidence" value="ECO:0007669"/>
    <property type="project" value="UniProtKB-KW"/>
</dbReference>
<feature type="domain" description="C-type lectin" evidence="22">
    <location>
        <begin position="1711"/>
        <end position="1791"/>
    </location>
</feature>
<dbReference type="SUPFAM" id="SSF56672">
    <property type="entry name" value="DNA/RNA polymerases"/>
    <property type="match status" value="1"/>
</dbReference>
<sequence>MDQILYFTLLLIALCSISECVQRQYHFINDNKNWTEAQRYCREKYTDLATTDNMNDLNELKKSMDVEGLQHVWIGLQKTGRDQWQWSSGEPVVYLDWKHSQPEGRDYCAMMSGGQWHDLPCSETKPFICNNMSKKKMAELEELKKEFAEMQRRLAEQAGALDHARTEQREALSLARAVMEQQAAARATPAAIYIPREHKLTDFTGTTKPGEGSVEEWIVSMKSAFRVMKVPEEDQVELIKQHLKGEAKDTVKFMLEEGDNSVASIFKLLQETYGDKVPIGTRLKDFYDRKQAPAETIRAYAYDLREKLYKVKRREPGRVPDEESVLKEQLVLGLRDDFLRREMKRRVKEEQSLTFAQLMQDAITWSEEEEAQPEGNLKTPVRARGAVQTTVATGDNSSPLTLEKLHEAIKKIAARQEELYKIVHDQGRFDLQPGVVRRQPLKNSEGKYVCYTCGEPGHTSRRCGQRKELSDRGAASSQMPGVTEASRGVSSGDLAGTSGPSVIRSHTADWNTDAVPETLRERAFGDCLTVDVIIAGVPTRCLLDTGSEVTTISESHFKQHFGEQRMQLSSANWVRLTAANGLDIPVLGCLQADIECMGSLLPGKCVFVLTESNPDAKEMKGLDGIVGMNVLSDLKNLVLSGKDWYKEGKASRYTDANVRKVIARVNTDEELLGPGGRIGFVKVSGKQVVTIPPLSEKIVEGHCTIPHQAKRQVLVECTDSVTLPKGLLVANVLASPEKGKVPVRVLNLCQETIKLMPRSRIAVVSKPEKIVPKQVVEFEEEEGQLHVKRHKQCTVRMENQPEQLSTPVQVNLDGLSEVQREELNALLAHYSDVFSKSDTDFGYTTTVMHSIPTGDAQPIKQRHRRVPPHVFQEFKQHVQDLVSQGILKESRSPWASPAVIVIKKDGGVRFCCDYRRLNQVTFKDAYPLPRVEESLDALGNAQFFSTLDLTAGYFQVAVSESDREKTAVTTPFGLFEWTRMPFGLCNAPATFQRLMGVALGDLAFDVLLVYLDDIIVFSVDFKSHCERLELVFSRLRQHGLKLKPSKCFLLRPEVRFLGHIISSTGLQVDMDKVQCLEAWPTPTKVREVRQLLGFMSYYRRFVPRFAQLAKPLHALVGKGNQGKSAEPFIWSEECQTAFSKLKSCLMSPPILAYPDFQCPFILTTDGSRNGLGAILSQKQEGVERVIAYASRGLKGSERNDRHYSAFKLELLALKWAVTEKFKEYLMFAKFQVITDHNPLRYLETANLGAVEQRWVAQLSEFNFEVCYKPGRQNINADVLSRIPWGIEPEREDTGKDFIRLTSDEVRACLWPGEGEEIEESTVRVAKQAVIKKGVDGYSWSSISEQQRKDPCIAPVYNAVLENRRLVARSFRGMETQQKKLARQLERLKLRHQVLFRVIMDPRDGEEIWQLVVPESLREKVYEGVHEHGGHFGKRSTLGQMRRSYYWPSMSGDVQTWVTQCRRCTLAKDVFPKIRAPMTCTNVTAPLEVLAMDYTVLEKSAGGYENVLVLTDMFTRFTVAVPTKNQTALTTAKALVRHWFVCYGCPARLHSDQGRCFEASVIKELCKLYGISKSRTSPYHPQGNAQCERFNRTMHDMLRTLPAEKKKDWKTYLPELVMVYNNHVHSSTGYSPFYLMFGRDARLPMDVLGGKDLTDDEADDLDEWVKNHHERLRTAVETAKATAQDASRRRKRVYDRKSAGALIRPAKTGLIFVNQRMNWRDAQSYCRQNHTDLVSVRNQNESQQVKQLIEDRQFSGSDVWIGLFRDSWQWADQSDSSFRYWYKDEPNNKGDKLIVINENLTWTEALRHCRENHMDLVSVHSEEIQHRVMTLVKRASTAAVWLGLRHSCTVGIWFWVSGETVCYQNWAPGNGTSEEDYEHTVRSGAVQSGSGQRWISLPETDKLNFICSRY</sequence>
<keyword evidence="11" id="KW-0694">RNA-binding</keyword>
<evidence type="ECO:0000256" key="21">
    <source>
        <dbReference type="SAM" id="SignalP"/>
    </source>
</evidence>
<dbReference type="InterPro" id="IPR043502">
    <property type="entry name" value="DNA/RNA_pol_sf"/>
</dbReference>
<evidence type="ECO:0000259" key="25">
    <source>
        <dbReference type="PROSITE" id="PS50994"/>
    </source>
</evidence>
<dbReference type="InterPro" id="IPR043128">
    <property type="entry name" value="Rev_trsase/Diguanyl_cyclase"/>
</dbReference>
<dbReference type="GO" id="GO:0008270">
    <property type="term" value="F:zinc ion binding"/>
    <property type="evidence" value="ECO:0007669"/>
    <property type="project" value="UniProtKB-KW"/>
</dbReference>
<evidence type="ECO:0000313" key="26">
    <source>
        <dbReference type="EMBL" id="RXN04093.1"/>
    </source>
</evidence>
<feature type="domain" description="C-type lectin" evidence="22">
    <location>
        <begin position="1800"/>
        <end position="1907"/>
    </location>
</feature>
<evidence type="ECO:0000256" key="20">
    <source>
        <dbReference type="SAM" id="MobiDB-lite"/>
    </source>
</evidence>
<dbReference type="CDD" id="cd01647">
    <property type="entry name" value="RT_LTR"/>
    <property type="match status" value="1"/>
</dbReference>
<evidence type="ECO:0000259" key="22">
    <source>
        <dbReference type="PROSITE" id="PS50041"/>
    </source>
</evidence>
<accession>A0A498L9Q5</accession>
<feature type="coiled-coil region" evidence="19">
    <location>
        <begin position="130"/>
        <end position="160"/>
    </location>
</feature>
<dbReference type="GO" id="GO:0003723">
    <property type="term" value="F:RNA binding"/>
    <property type="evidence" value="ECO:0007669"/>
    <property type="project" value="UniProtKB-KW"/>
</dbReference>
<dbReference type="CDD" id="cd03602">
    <property type="entry name" value="CLECT_1"/>
    <property type="match status" value="2"/>
</dbReference>
<evidence type="ECO:0000256" key="11">
    <source>
        <dbReference type="ARBA" id="ARBA00022884"/>
    </source>
</evidence>
<name>A0A498L9Q5_LABRO</name>
<dbReference type="CDD" id="cd09274">
    <property type="entry name" value="RNase_HI_RT_Ty3"/>
    <property type="match status" value="1"/>
</dbReference>
<dbReference type="PROSITE" id="PS50041">
    <property type="entry name" value="C_TYPE_LECTIN_2"/>
    <property type="match status" value="3"/>
</dbReference>
<feature type="domain" description="C-type lectin" evidence="22">
    <location>
        <begin position="25"/>
        <end position="130"/>
    </location>
</feature>
<keyword evidence="21" id="KW-0732">Signal</keyword>
<dbReference type="Gene3D" id="3.10.20.370">
    <property type="match status" value="1"/>
</dbReference>
<dbReference type="Pfam" id="PF00665">
    <property type="entry name" value="rve"/>
    <property type="match status" value="1"/>
</dbReference>
<dbReference type="Pfam" id="PF14893">
    <property type="entry name" value="PNMA"/>
    <property type="match status" value="1"/>
</dbReference>
<dbReference type="Pfam" id="PF17919">
    <property type="entry name" value="RT_RNaseH_2"/>
    <property type="match status" value="1"/>
</dbReference>
<evidence type="ECO:0000256" key="18">
    <source>
        <dbReference type="PROSITE-ProRule" id="PRU00047"/>
    </source>
</evidence>
<dbReference type="Proteomes" id="UP000290572">
    <property type="component" value="Unassembled WGS sequence"/>
</dbReference>
<dbReference type="SUPFAM" id="SSF53098">
    <property type="entry name" value="Ribonuclease H-like"/>
    <property type="match status" value="1"/>
</dbReference>
<feature type="domain" description="Integrase catalytic" evidence="25">
    <location>
        <begin position="1481"/>
        <end position="1639"/>
    </location>
</feature>
<evidence type="ECO:0000256" key="12">
    <source>
        <dbReference type="ARBA" id="ARBA00022908"/>
    </source>
</evidence>
<keyword evidence="14" id="KW-0238">DNA-binding</keyword>
<evidence type="ECO:0000259" key="23">
    <source>
        <dbReference type="PROSITE" id="PS50158"/>
    </source>
</evidence>
<dbReference type="Gene3D" id="3.30.420.10">
    <property type="entry name" value="Ribonuclease H-like superfamily/Ribonuclease H"/>
    <property type="match status" value="1"/>
</dbReference>
<keyword evidence="13" id="KW-0695">RNA-directed DNA polymerase</keyword>
<dbReference type="SUPFAM" id="SSF57756">
    <property type="entry name" value="Retrovirus zinc finger-like domains"/>
    <property type="match status" value="1"/>
</dbReference>
<dbReference type="PROSITE" id="PS50158">
    <property type="entry name" value="ZF_CCHC"/>
    <property type="match status" value="1"/>
</dbReference>
<dbReference type="PROSITE" id="PS00141">
    <property type="entry name" value="ASP_PROTEASE"/>
    <property type="match status" value="1"/>
</dbReference>
<keyword evidence="18" id="KW-0862">Zinc</keyword>
<keyword evidence="9" id="KW-0378">Hydrolase</keyword>
<evidence type="ECO:0000256" key="9">
    <source>
        <dbReference type="ARBA" id="ARBA00022801"/>
    </source>
</evidence>
<dbReference type="GO" id="GO:0006508">
    <property type="term" value="P:proteolysis"/>
    <property type="evidence" value="ECO:0007669"/>
    <property type="project" value="UniProtKB-KW"/>
</dbReference>
<dbReference type="GO" id="GO:0004523">
    <property type="term" value="F:RNA-DNA hybrid ribonuclease activity"/>
    <property type="evidence" value="ECO:0007669"/>
    <property type="project" value="UniProtKB-EC"/>
</dbReference>
<keyword evidence="27" id="KW-1185">Reference proteome</keyword>
<dbReference type="PANTHER" id="PTHR37984">
    <property type="entry name" value="PROTEIN CBG26694"/>
    <property type="match status" value="1"/>
</dbReference>
<dbReference type="FunFam" id="3.30.70.270:FF:000020">
    <property type="entry name" value="Transposon Tf2-6 polyprotein-like Protein"/>
    <property type="match status" value="1"/>
</dbReference>
<keyword evidence="18" id="KW-0479">Metal-binding</keyword>
<dbReference type="SMART" id="SM00034">
    <property type="entry name" value="CLECT"/>
    <property type="match status" value="3"/>
</dbReference>